<evidence type="ECO:0000313" key="3">
    <source>
        <dbReference type="Proteomes" id="UP001219525"/>
    </source>
</evidence>
<feature type="compositionally biased region" description="Polar residues" evidence="1">
    <location>
        <begin position="451"/>
        <end position="462"/>
    </location>
</feature>
<feature type="region of interest" description="Disordered" evidence="1">
    <location>
        <begin position="1"/>
        <end position="50"/>
    </location>
</feature>
<evidence type="ECO:0000256" key="1">
    <source>
        <dbReference type="SAM" id="MobiDB-lite"/>
    </source>
</evidence>
<dbReference type="EMBL" id="JARJCW010000060">
    <property type="protein sequence ID" value="KAJ7201000.1"/>
    <property type="molecule type" value="Genomic_DNA"/>
</dbReference>
<feature type="region of interest" description="Disordered" evidence="1">
    <location>
        <begin position="446"/>
        <end position="507"/>
    </location>
</feature>
<dbReference type="AlphaFoldDB" id="A0AAD6V4Y5"/>
<name>A0AAD6V4Y5_9AGAR</name>
<organism evidence="2 3">
    <name type="scientific">Mycena pura</name>
    <dbReference type="NCBI Taxonomy" id="153505"/>
    <lineage>
        <taxon>Eukaryota</taxon>
        <taxon>Fungi</taxon>
        <taxon>Dikarya</taxon>
        <taxon>Basidiomycota</taxon>
        <taxon>Agaricomycotina</taxon>
        <taxon>Agaricomycetes</taxon>
        <taxon>Agaricomycetidae</taxon>
        <taxon>Agaricales</taxon>
        <taxon>Marasmiineae</taxon>
        <taxon>Mycenaceae</taxon>
        <taxon>Mycena</taxon>
    </lineage>
</organism>
<keyword evidence="3" id="KW-1185">Reference proteome</keyword>
<evidence type="ECO:0000313" key="2">
    <source>
        <dbReference type="EMBL" id="KAJ7201000.1"/>
    </source>
</evidence>
<protein>
    <submittedName>
        <fullName evidence="2">Uncharacterized protein</fullName>
    </submittedName>
</protein>
<dbReference type="Proteomes" id="UP001219525">
    <property type="component" value="Unassembled WGS sequence"/>
</dbReference>
<feature type="region of interest" description="Disordered" evidence="1">
    <location>
        <begin position="401"/>
        <end position="429"/>
    </location>
</feature>
<gene>
    <name evidence="2" type="ORF">GGX14DRAFT_658708</name>
</gene>
<feature type="compositionally biased region" description="Basic residues" evidence="1">
    <location>
        <begin position="405"/>
        <end position="415"/>
    </location>
</feature>
<reference evidence="2" key="1">
    <citation type="submission" date="2023-03" db="EMBL/GenBank/DDBJ databases">
        <title>Massive genome expansion in bonnet fungi (Mycena s.s.) driven by repeated elements and novel gene families across ecological guilds.</title>
        <authorList>
            <consortium name="Lawrence Berkeley National Laboratory"/>
            <person name="Harder C.B."/>
            <person name="Miyauchi S."/>
            <person name="Viragh M."/>
            <person name="Kuo A."/>
            <person name="Thoen E."/>
            <person name="Andreopoulos B."/>
            <person name="Lu D."/>
            <person name="Skrede I."/>
            <person name="Drula E."/>
            <person name="Henrissat B."/>
            <person name="Morin E."/>
            <person name="Kohler A."/>
            <person name="Barry K."/>
            <person name="LaButti K."/>
            <person name="Morin E."/>
            <person name="Salamov A."/>
            <person name="Lipzen A."/>
            <person name="Mereny Z."/>
            <person name="Hegedus B."/>
            <person name="Baldrian P."/>
            <person name="Stursova M."/>
            <person name="Weitz H."/>
            <person name="Taylor A."/>
            <person name="Grigoriev I.V."/>
            <person name="Nagy L.G."/>
            <person name="Martin F."/>
            <person name="Kauserud H."/>
        </authorList>
    </citation>
    <scope>NUCLEOTIDE SEQUENCE</scope>
    <source>
        <strain evidence="2">9144</strain>
    </source>
</reference>
<feature type="compositionally biased region" description="Polar residues" evidence="1">
    <location>
        <begin position="1"/>
        <end position="14"/>
    </location>
</feature>
<comment type="caution">
    <text evidence="2">The sequence shown here is derived from an EMBL/GenBank/DDBJ whole genome shotgun (WGS) entry which is preliminary data.</text>
</comment>
<proteinExistence type="predicted"/>
<sequence length="657" mass="71181">MPSSSGTSVTTGEQHSGARRTSAACTAREARDVKAGARRTGQARRGGHLERKEPLALRVLGPGPGVAEAAYSSRVWTPLVPRRHALHALSRCCTRRSAGVEQRKATYAPGVDGDFVWTLQRREREEAPVRKRRASCGTCSKALCALRLPWQWWGPAAGGLSGACGRGGCVRRGEGGGSALRELIALDTKASLEFPGDLSAWEYTVVVVRAHGVTPRGHRRAGEAVHVSGGGEGVAQVLEVVERRRAVNPCSEAAEGIAAGHACSAHLVQRGSGRDRHSACLQRIRAARVRGAPQVQTVGCAQRARGRRAEGGVTQGVANEPHTHSVEPAWAVDHELGVKKPRTKRLIRVVASIDDDEREKTEKTKNKNKCVRKKGHLPTSYALPASRAFVVRERRPAVSAAAGLRRTRARGHPHRTSAATWLGPDGRAAGVHRRRRVECGGELRAGAGAATSPQKQRHSPPSSACGPHVRGFRRTFEQQRNSQAVRRRRQANEVGGGQRQRVGRDGGWRRAQGWGECKRVRAWGRASSIVQPRVRARCHKCGVRQVRARGGKCEPRAASAAMRRRVRVLRAGTGGTRGRLRPHTRTHEEARCGECRRGAARDGAGRQVRESVAPHALGIEQYTLLDKQDAQNLLDLVPIQVDLLVVDGHDVGSESRA</sequence>
<accession>A0AAD6V4Y5</accession>